<dbReference type="EMBL" id="DRIG01000048">
    <property type="protein sequence ID" value="HEC78417.1"/>
    <property type="molecule type" value="Genomic_DNA"/>
</dbReference>
<feature type="transmembrane region" description="Helical" evidence="6">
    <location>
        <begin position="326"/>
        <end position="345"/>
    </location>
</feature>
<feature type="transmembrane region" description="Helical" evidence="6">
    <location>
        <begin position="239"/>
        <end position="267"/>
    </location>
</feature>
<dbReference type="Pfam" id="PF01943">
    <property type="entry name" value="Polysacc_synt"/>
    <property type="match status" value="1"/>
</dbReference>
<dbReference type="AlphaFoldDB" id="A0A9C9JZS7"/>
<feature type="transmembrane region" description="Helical" evidence="6">
    <location>
        <begin position="379"/>
        <end position="398"/>
    </location>
</feature>
<feature type="transmembrane region" description="Helical" evidence="6">
    <location>
        <begin position="12"/>
        <end position="34"/>
    </location>
</feature>
<sequence>MAKLSRNIGSLFLSDIVSRGFGFIVTVYLARVLTIRGFGLISYGLAFLTYALLFVNPGLTTIGAREIAKNHSNKKLVEEIIGLKMTIGFVVFVVFAVGLILIPGDPLTKKIIFIYLFSLFPFTILLEFVFQGTQDMEYIAASRFIHYLVYFVFIFLLVKGSGDVAKVPISYFLGYGLGTGFLLIVFSNRYGLLRLRFARRRWYDLLRISIPVGLATIFNQLLLNFPPVILGIFHCKEEVALFSAAFKIILMFLIIERVFYFVFFPIFSRQYRSEPTKLKSSFMFISKLLFAVTIPIAAGGILLSHEMIGFIYGVKFADAAPVLQLLLLYFIVTPLNTIFGYGLVAVDEQRKFLKVIFITSLINLFLIVVLGIYFKAQGAAAAIFVSELLGVILMNRELKKKIAFNTLKAAVKPATAALFMAALLYWLQNIHFLLRIPVGAFGYLIIMLLIKGFSRSEYRKMKAVFGEERKEIT</sequence>
<dbReference type="InterPro" id="IPR002797">
    <property type="entry name" value="Polysacc_synth"/>
</dbReference>
<accession>A0A9C9JZS7</accession>
<evidence type="ECO:0000256" key="6">
    <source>
        <dbReference type="SAM" id="Phobius"/>
    </source>
</evidence>
<feature type="transmembrane region" description="Helical" evidence="6">
    <location>
        <begin position="80"/>
        <end position="100"/>
    </location>
</feature>
<dbReference type="InterPro" id="IPR050833">
    <property type="entry name" value="Poly_Biosynth_Transport"/>
</dbReference>
<organism evidence="7 8">
    <name type="scientific">candidate division WOR-3 bacterium</name>
    <dbReference type="NCBI Taxonomy" id="2052148"/>
    <lineage>
        <taxon>Bacteria</taxon>
        <taxon>Bacteria division WOR-3</taxon>
    </lineage>
</organism>
<feature type="transmembrane region" description="Helical" evidence="6">
    <location>
        <begin position="112"/>
        <end position="132"/>
    </location>
</feature>
<evidence type="ECO:0000256" key="4">
    <source>
        <dbReference type="ARBA" id="ARBA00022989"/>
    </source>
</evidence>
<feature type="transmembrane region" description="Helical" evidence="6">
    <location>
        <begin position="144"/>
        <end position="162"/>
    </location>
</feature>
<keyword evidence="2" id="KW-1003">Cell membrane</keyword>
<name>A0A9C9JZS7_UNCW3</name>
<feature type="transmembrane region" description="Helical" evidence="6">
    <location>
        <begin position="40"/>
        <end position="59"/>
    </location>
</feature>
<dbReference type="PANTHER" id="PTHR30250:SF11">
    <property type="entry name" value="O-ANTIGEN TRANSPORTER-RELATED"/>
    <property type="match status" value="1"/>
</dbReference>
<evidence type="ECO:0000313" key="7">
    <source>
        <dbReference type="EMBL" id="HEC78417.1"/>
    </source>
</evidence>
<feature type="transmembrane region" description="Helical" evidence="6">
    <location>
        <begin position="433"/>
        <end position="453"/>
    </location>
</feature>
<dbReference type="GO" id="GO:0005886">
    <property type="term" value="C:plasma membrane"/>
    <property type="evidence" value="ECO:0007669"/>
    <property type="project" value="UniProtKB-SubCell"/>
</dbReference>
<feature type="transmembrane region" description="Helical" evidence="6">
    <location>
        <begin position="168"/>
        <end position="187"/>
    </location>
</feature>
<feature type="transmembrane region" description="Helical" evidence="6">
    <location>
        <begin position="410"/>
        <end position="427"/>
    </location>
</feature>
<feature type="transmembrane region" description="Helical" evidence="6">
    <location>
        <begin position="288"/>
        <end position="314"/>
    </location>
</feature>
<feature type="transmembrane region" description="Helical" evidence="6">
    <location>
        <begin position="352"/>
        <end position="373"/>
    </location>
</feature>
<reference evidence="7" key="1">
    <citation type="journal article" date="2020" name="mSystems">
        <title>Genome- and Community-Level Interaction Insights into Carbon Utilization and Element Cycling Functions of Hydrothermarchaeota in Hydrothermal Sediment.</title>
        <authorList>
            <person name="Zhou Z."/>
            <person name="Liu Y."/>
            <person name="Xu W."/>
            <person name="Pan J."/>
            <person name="Luo Z.H."/>
            <person name="Li M."/>
        </authorList>
    </citation>
    <scope>NUCLEOTIDE SEQUENCE</scope>
    <source>
        <strain evidence="7">HyVt-388</strain>
    </source>
</reference>
<evidence type="ECO:0000256" key="5">
    <source>
        <dbReference type="ARBA" id="ARBA00023136"/>
    </source>
</evidence>
<feature type="transmembrane region" description="Helical" evidence="6">
    <location>
        <begin position="208"/>
        <end position="233"/>
    </location>
</feature>
<keyword evidence="4 6" id="KW-1133">Transmembrane helix</keyword>
<dbReference type="Proteomes" id="UP000885826">
    <property type="component" value="Unassembled WGS sequence"/>
</dbReference>
<proteinExistence type="predicted"/>
<dbReference type="CDD" id="cd13128">
    <property type="entry name" value="MATE_Wzx_like"/>
    <property type="match status" value="1"/>
</dbReference>
<comment type="caution">
    <text evidence="7">The sequence shown here is derived from an EMBL/GenBank/DDBJ whole genome shotgun (WGS) entry which is preliminary data.</text>
</comment>
<keyword evidence="5 6" id="KW-0472">Membrane</keyword>
<protein>
    <submittedName>
        <fullName evidence="7">Flippase</fullName>
    </submittedName>
</protein>
<evidence type="ECO:0000313" key="8">
    <source>
        <dbReference type="Proteomes" id="UP000885826"/>
    </source>
</evidence>
<gene>
    <name evidence="7" type="ORF">ENI34_04650</name>
</gene>
<comment type="subcellular location">
    <subcellularLocation>
        <location evidence="1">Cell membrane</location>
        <topology evidence="1">Multi-pass membrane protein</topology>
    </subcellularLocation>
</comment>
<keyword evidence="3 6" id="KW-0812">Transmembrane</keyword>
<evidence type="ECO:0000256" key="3">
    <source>
        <dbReference type="ARBA" id="ARBA00022692"/>
    </source>
</evidence>
<evidence type="ECO:0000256" key="1">
    <source>
        <dbReference type="ARBA" id="ARBA00004651"/>
    </source>
</evidence>
<evidence type="ECO:0000256" key="2">
    <source>
        <dbReference type="ARBA" id="ARBA00022475"/>
    </source>
</evidence>
<dbReference type="PANTHER" id="PTHR30250">
    <property type="entry name" value="PST FAMILY PREDICTED COLANIC ACID TRANSPORTER"/>
    <property type="match status" value="1"/>
</dbReference>